<protein>
    <submittedName>
        <fullName evidence="1">DUF393 domain-containing protein</fullName>
    </submittedName>
</protein>
<name>A0A418Q6D6_9CORY</name>
<keyword evidence="2" id="KW-1185">Reference proteome</keyword>
<dbReference type="Pfam" id="PF04134">
    <property type="entry name" value="DCC1-like"/>
    <property type="match status" value="1"/>
</dbReference>
<sequence>MEGRMDIAGIGQSSAAGLPLSADRRGVSGGSFISDAKPSAVFFFDGDCGFCQWSAEHLRRICAGAVGDSAPMRIEPAWKDAAPSDVAPHIERFAVYRSAWDESAESGESAGSAGEARPTVYLGHKAIGTALRRHGRTMLWQLAGRVLSFRPLSPLFRAVYRLVANNRHRFGPLVGVEACVVR</sequence>
<dbReference type="STRING" id="1451189.CFAL_07285"/>
<dbReference type="AlphaFoldDB" id="A0A418Q6D6"/>
<dbReference type="EMBL" id="QXJK01000007">
    <property type="protein sequence ID" value="RIX34366.1"/>
    <property type="molecule type" value="Genomic_DNA"/>
</dbReference>
<proteinExistence type="predicted"/>
<evidence type="ECO:0000313" key="1">
    <source>
        <dbReference type="EMBL" id="RIX34366.1"/>
    </source>
</evidence>
<comment type="caution">
    <text evidence="1">The sequence shown here is derived from an EMBL/GenBank/DDBJ whole genome shotgun (WGS) entry which is preliminary data.</text>
</comment>
<gene>
    <name evidence="1" type="ORF">D3M95_07320</name>
</gene>
<dbReference type="InterPro" id="IPR007263">
    <property type="entry name" value="DCC1-like"/>
</dbReference>
<reference evidence="1 2" key="1">
    <citation type="submission" date="2018-09" db="EMBL/GenBank/DDBJ databases">
        <title>Optimization and identification of Corynebacterium falsenii FN1-14 from fish paste.</title>
        <authorList>
            <person name="Daroonpunt R."/>
            <person name="Tanasupawat S."/>
        </authorList>
    </citation>
    <scope>NUCLEOTIDE SEQUENCE [LARGE SCALE GENOMIC DNA]</scope>
    <source>
        <strain evidence="1 2">FN1-14</strain>
    </source>
</reference>
<dbReference type="Proteomes" id="UP000285278">
    <property type="component" value="Unassembled WGS sequence"/>
</dbReference>
<dbReference type="OrthoDB" id="9813713at2"/>
<dbReference type="GO" id="GO:0015035">
    <property type="term" value="F:protein-disulfide reductase activity"/>
    <property type="evidence" value="ECO:0007669"/>
    <property type="project" value="InterPro"/>
</dbReference>
<organism evidence="1 2">
    <name type="scientific">Corynebacterium falsenii</name>
    <dbReference type="NCBI Taxonomy" id="108486"/>
    <lineage>
        <taxon>Bacteria</taxon>
        <taxon>Bacillati</taxon>
        <taxon>Actinomycetota</taxon>
        <taxon>Actinomycetes</taxon>
        <taxon>Mycobacteriales</taxon>
        <taxon>Corynebacteriaceae</taxon>
        <taxon>Corynebacterium</taxon>
    </lineage>
</organism>
<evidence type="ECO:0000313" key="2">
    <source>
        <dbReference type="Proteomes" id="UP000285278"/>
    </source>
</evidence>
<dbReference type="RefSeq" id="WP_119664903.1">
    <property type="nucleotide sequence ID" value="NZ_QXJK01000007.1"/>
</dbReference>
<accession>A0A418Q6D6</accession>